<dbReference type="CDD" id="cd02850">
    <property type="entry name" value="E_set_Cellulase_N"/>
    <property type="match status" value="1"/>
</dbReference>
<dbReference type="KEGG" id="plig:NAG76_20755"/>
<dbReference type="InterPro" id="IPR013783">
    <property type="entry name" value="Ig-like_fold"/>
</dbReference>
<evidence type="ECO:0000256" key="2">
    <source>
        <dbReference type="ARBA" id="ARBA00023277"/>
    </source>
</evidence>
<dbReference type="SUPFAM" id="SSF81296">
    <property type="entry name" value="E set domains"/>
    <property type="match status" value="1"/>
</dbReference>
<keyword evidence="2" id="KW-0119">Carbohydrate metabolism</keyword>
<evidence type="ECO:0000256" key="1">
    <source>
        <dbReference type="ARBA" id="ARBA00007072"/>
    </source>
</evidence>
<dbReference type="GO" id="GO:0000272">
    <property type="term" value="P:polysaccharide catabolic process"/>
    <property type="evidence" value="ECO:0007669"/>
    <property type="project" value="UniProtKB-KW"/>
</dbReference>
<accession>A0A9J6ZE95</accession>
<dbReference type="Gene3D" id="2.60.40.10">
    <property type="entry name" value="Immunoglobulins"/>
    <property type="match status" value="1"/>
</dbReference>
<dbReference type="InterPro" id="IPR014756">
    <property type="entry name" value="Ig_E-set"/>
</dbReference>
<proteinExistence type="inferred from homology"/>
<evidence type="ECO:0000313" key="5">
    <source>
        <dbReference type="EMBL" id="URN94224.1"/>
    </source>
</evidence>
<dbReference type="EMBL" id="CP097899">
    <property type="protein sequence ID" value="URN94224.1"/>
    <property type="molecule type" value="Genomic_DNA"/>
</dbReference>
<keyword evidence="3" id="KW-0624">Polysaccharide degradation</keyword>
<dbReference type="InterPro" id="IPR012341">
    <property type="entry name" value="6hp_glycosidase-like_sf"/>
</dbReference>
<keyword evidence="5" id="KW-0378">Hydrolase</keyword>
<dbReference type="SUPFAM" id="SSF48208">
    <property type="entry name" value="Six-hairpin glycosidases"/>
    <property type="match status" value="1"/>
</dbReference>
<comment type="similarity">
    <text evidence="1">Belongs to the glycosyl hydrolase 9 (cellulase E) family.</text>
</comment>
<reference evidence="5" key="1">
    <citation type="submission" date="2022-05" db="EMBL/GenBank/DDBJ databases">
        <title>Novel bacterial taxa in a minimal lignocellulolytic consortium and its capacity to transform plastics disclosed by genome-resolved metagenomics.</title>
        <authorList>
            <person name="Rodriguez C.A.D."/>
            <person name="Diaz-Garcia L."/>
            <person name="Herrera K."/>
            <person name="Tarazona N.A."/>
            <person name="Sproer C."/>
            <person name="Overmann J."/>
            <person name="Jimenez D.J."/>
        </authorList>
    </citation>
    <scope>NUCLEOTIDE SEQUENCE</scope>
    <source>
        <strain evidence="5">MAG5</strain>
    </source>
</reference>
<dbReference type="Pfam" id="PF00759">
    <property type="entry name" value="Glyco_hydro_9"/>
    <property type="match status" value="1"/>
</dbReference>
<organism evidence="5 6">
    <name type="scientific">Candidatus Pristimantibacillus lignocellulolyticus</name>
    <dbReference type="NCBI Taxonomy" id="2994561"/>
    <lineage>
        <taxon>Bacteria</taxon>
        <taxon>Bacillati</taxon>
        <taxon>Bacillota</taxon>
        <taxon>Bacilli</taxon>
        <taxon>Bacillales</taxon>
        <taxon>Paenibacillaceae</taxon>
        <taxon>Candidatus Pristimantibacillus</taxon>
    </lineage>
</organism>
<dbReference type="InterPro" id="IPR004197">
    <property type="entry name" value="Cellulase_Ig-like"/>
</dbReference>
<dbReference type="Proteomes" id="UP001056756">
    <property type="component" value="Chromosome"/>
</dbReference>
<gene>
    <name evidence="5" type="ORF">NAG76_20755</name>
</gene>
<name>A0A9J6ZE95_9BACL</name>
<dbReference type="InterPro" id="IPR008928">
    <property type="entry name" value="6-hairpin_glycosidase_sf"/>
</dbReference>
<evidence type="ECO:0000313" key="6">
    <source>
        <dbReference type="Proteomes" id="UP001056756"/>
    </source>
</evidence>
<protein>
    <submittedName>
        <fullName evidence="5">Glycoside hydrolase family 9 protein</fullName>
    </submittedName>
</protein>
<evidence type="ECO:0000259" key="4">
    <source>
        <dbReference type="Pfam" id="PF00759"/>
    </source>
</evidence>
<dbReference type="GO" id="GO:0008810">
    <property type="term" value="F:cellulase activity"/>
    <property type="evidence" value="ECO:0007669"/>
    <property type="project" value="InterPro"/>
</dbReference>
<dbReference type="InterPro" id="IPR001701">
    <property type="entry name" value="Glyco_hydro_9"/>
</dbReference>
<evidence type="ECO:0000256" key="3">
    <source>
        <dbReference type="ARBA" id="ARBA00023326"/>
    </source>
</evidence>
<dbReference type="Gene3D" id="1.50.10.10">
    <property type="match status" value="1"/>
</dbReference>
<sequence>MYTELQQQLEKSRFLREGMQPDMTASGEKRWREKKVNQRKMIEFASVSLNHQGPGHSEISYDYVRDEARSLLIQTPTTLSVKKDNNRAYGISQCMISFEKKDLSAYNRLSVWVYIDAPGFHAVYLEMSIHNKGKNIMPKPGRFEGTHHPCLAPGQWHHVVWEIPYIYRDCVEGVSLAVPLLGSMPNTAKELKVYFSDLSFEVVEEENYLGFNLRKNSIAYCHSGYREEALKEALVQHCDSSNFQLLDTEGLVVYEAETLQLNDDFKKMDFTNYKKSGWYTLRIGDINSRPFAIGNDAYLSAAWKTLNFFNLERCGADIPGVHTACHLDVLCVHPDGRTLPISGGWHDAGDVSQGLTNTIESAYAMLELAVAIKEKETSLYVRLLEEARWGLDWIIRTRFGDGYRNTGCIIGIWTNNVHGDHDDIRTEAKNNAISNLNAAALCAKAAGIYTEDANFSALCQRVAIEDFAFGLEEIESMLPHKREIDLFAQASIAGYELYVLTGEEHYLAFAVKYALLIIECQQLELRVDFETPLSGFFYESRAKSRILAYFHSSLEHAPMQALGRLYTIAPNHADALLWKRSMELYASYIKTIAHMVEPYRVLPNAIYELNNCDFTGLYHEGDNSVGQPTLDEYNEQVLQGIQLNDTHYIRRFPVAYQFRGFHATLMGKAKAIAFIDEALPDKELKDIATRQVEWLLGYNPFAISSVYGEGYDYHPLYVAFSDQLVGAVPVGFETFENLDEPFFPMQNAPTYKEVWVHTTCRLMWLIADLNRT</sequence>
<feature type="domain" description="Glycoside hydrolase family 9" evidence="4">
    <location>
        <begin position="298"/>
        <end position="713"/>
    </location>
</feature>
<dbReference type="AlphaFoldDB" id="A0A9J6ZE95"/>